<organism evidence="1 2">
    <name type="scientific">Stylosanthes scabra</name>
    <dbReference type="NCBI Taxonomy" id="79078"/>
    <lineage>
        <taxon>Eukaryota</taxon>
        <taxon>Viridiplantae</taxon>
        <taxon>Streptophyta</taxon>
        <taxon>Embryophyta</taxon>
        <taxon>Tracheophyta</taxon>
        <taxon>Spermatophyta</taxon>
        <taxon>Magnoliopsida</taxon>
        <taxon>eudicotyledons</taxon>
        <taxon>Gunneridae</taxon>
        <taxon>Pentapetalae</taxon>
        <taxon>rosids</taxon>
        <taxon>fabids</taxon>
        <taxon>Fabales</taxon>
        <taxon>Fabaceae</taxon>
        <taxon>Papilionoideae</taxon>
        <taxon>50 kb inversion clade</taxon>
        <taxon>dalbergioids sensu lato</taxon>
        <taxon>Dalbergieae</taxon>
        <taxon>Pterocarpus clade</taxon>
        <taxon>Stylosanthes</taxon>
    </lineage>
</organism>
<proteinExistence type="predicted"/>
<evidence type="ECO:0000313" key="2">
    <source>
        <dbReference type="Proteomes" id="UP001341840"/>
    </source>
</evidence>
<dbReference type="EMBL" id="JASCZI010153188">
    <property type="protein sequence ID" value="MED6177143.1"/>
    <property type="molecule type" value="Genomic_DNA"/>
</dbReference>
<reference evidence="1 2" key="1">
    <citation type="journal article" date="2023" name="Plants (Basel)">
        <title>Bridging the Gap: Combining Genomics and Transcriptomics Approaches to Understand Stylosanthes scabra, an Orphan Legume from the Brazilian Caatinga.</title>
        <authorList>
            <person name="Ferreira-Neto J.R.C."/>
            <person name="da Silva M.D."/>
            <person name="Binneck E."/>
            <person name="de Melo N.F."/>
            <person name="da Silva R.H."/>
            <person name="de Melo A.L.T.M."/>
            <person name="Pandolfi V."/>
            <person name="Bustamante F.O."/>
            <person name="Brasileiro-Vidal A.C."/>
            <person name="Benko-Iseppon A.M."/>
        </authorList>
    </citation>
    <scope>NUCLEOTIDE SEQUENCE [LARGE SCALE GENOMIC DNA]</scope>
    <source>
        <tissue evidence="1">Leaves</tissue>
    </source>
</reference>
<dbReference type="Proteomes" id="UP001341840">
    <property type="component" value="Unassembled WGS sequence"/>
</dbReference>
<comment type="caution">
    <text evidence="1">The sequence shown here is derived from an EMBL/GenBank/DDBJ whole genome shotgun (WGS) entry which is preliminary data.</text>
</comment>
<evidence type="ECO:0000313" key="1">
    <source>
        <dbReference type="EMBL" id="MED6177143.1"/>
    </source>
</evidence>
<accession>A0ABU6VYU7</accession>
<sequence length="254" mass="27550">MTDAPRPLSRPVRNSLIFKTDSIVVEESKPNGRMGGTNPVLNVLCVHNNVEPRSQQNSSKSCVTGKNSPLVSVHHHFLRKQCCWRKQVACATPLAVWATSPGASRLLAQLPLALVIYCSLAVGTAGVVDDAGGDVVAVDATVADTQRRSEAGTSAQAPYLTEVPPQVQPDMAELIRKGFEDMRTLMTEGFVGKKFSTGRGERIIGLSDRIDSLDAHMASQDTGLRSLRNEFRIFRGKDPVMDDPEQQVDAPAQD</sequence>
<gene>
    <name evidence="1" type="ORF">PIB30_095152</name>
</gene>
<protein>
    <submittedName>
        <fullName evidence="1">Uncharacterized protein</fullName>
    </submittedName>
</protein>
<keyword evidence="2" id="KW-1185">Reference proteome</keyword>
<name>A0ABU6VYU7_9FABA</name>